<comment type="similarity">
    <text evidence="3 7">Belongs to the flagella basal body rod proteins family.</text>
</comment>
<feature type="domain" description="Flagellar hook-associated protein 1 D2-like" evidence="8">
    <location>
        <begin position="329"/>
        <end position="409"/>
    </location>
</feature>
<proteinExistence type="inferred from homology"/>
<dbReference type="Proteomes" id="UP000516346">
    <property type="component" value="Chromosome"/>
</dbReference>
<gene>
    <name evidence="7" type="primary">flgK</name>
    <name evidence="10" type="ORF">ICW73_00990</name>
</gene>
<evidence type="ECO:0000256" key="6">
    <source>
        <dbReference type="ARBA" id="ARBA00023143"/>
    </source>
</evidence>
<dbReference type="EMBL" id="CP061275">
    <property type="protein sequence ID" value="QNS02024.1"/>
    <property type="molecule type" value="Genomic_DNA"/>
</dbReference>
<comment type="subcellular location">
    <subcellularLocation>
        <location evidence="1 7">Bacterial flagellum</location>
    </subcellularLocation>
    <subcellularLocation>
        <location evidence="2 7">Secreted</location>
    </subcellularLocation>
</comment>
<keyword evidence="5 7" id="KW-0964">Secreted</keyword>
<dbReference type="GO" id="GO:0005198">
    <property type="term" value="F:structural molecule activity"/>
    <property type="evidence" value="ECO:0007669"/>
    <property type="project" value="UniProtKB-UniRule"/>
</dbReference>
<evidence type="ECO:0000313" key="11">
    <source>
        <dbReference type="Proteomes" id="UP000516346"/>
    </source>
</evidence>
<protein>
    <recommendedName>
        <fullName evidence="4 7">Flagellar hook-associated protein 1</fullName>
        <shortName evidence="7">HAP1</shortName>
    </recommendedName>
</protein>
<dbReference type="Pfam" id="PF21158">
    <property type="entry name" value="flgK_1st_1"/>
    <property type="match status" value="1"/>
</dbReference>
<evidence type="ECO:0000256" key="4">
    <source>
        <dbReference type="ARBA" id="ARBA00016244"/>
    </source>
</evidence>
<keyword evidence="10" id="KW-0966">Cell projection</keyword>
<reference evidence="10 11" key="1">
    <citation type="submission" date="2020-09" db="EMBL/GenBank/DDBJ databases">
        <title>Genome sequence of the banana aphid, Pentalonia nigronervosa Coquerel (Hemiptera: Aphididae) and its symbionts.</title>
        <authorList>
            <person name="Mathers T.C."/>
            <person name="Mugford S.T."/>
            <person name="Hogenhout S.A."/>
            <person name="Tripathi L."/>
        </authorList>
    </citation>
    <scope>NUCLEOTIDE SEQUENCE [LARGE SCALE GENOMIC DNA]</scope>
    <source>
        <strain evidence="10">Ba4</strain>
    </source>
</reference>
<dbReference type="AlphaFoldDB" id="A0A7H1AZW9"/>
<evidence type="ECO:0000313" key="10">
    <source>
        <dbReference type="EMBL" id="QNS02024.1"/>
    </source>
</evidence>
<evidence type="ECO:0000256" key="3">
    <source>
        <dbReference type="ARBA" id="ARBA00009677"/>
    </source>
</evidence>
<accession>A0A7H1AZW9</accession>
<evidence type="ECO:0000259" key="9">
    <source>
        <dbReference type="Pfam" id="PF22638"/>
    </source>
</evidence>
<dbReference type="PANTHER" id="PTHR30033">
    <property type="entry name" value="FLAGELLAR HOOK-ASSOCIATED PROTEIN 1"/>
    <property type="match status" value="1"/>
</dbReference>
<keyword evidence="10" id="KW-0282">Flagellum</keyword>
<evidence type="ECO:0000256" key="2">
    <source>
        <dbReference type="ARBA" id="ARBA00004613"/>
    </source>
</evidence>
<evidence type="ECO:0000259" key="8">
    <source>
        <dbReference type="Pfam" id="PF21158"/>
    </source>
</evidence>
<dbReference type="Pfam" id="PF22638">
    <property type="entry name" value="FlgK_D1"/>
    <property type="match status" value="1"/>
</dbReference>
<dbReference type="PANTHER" id="PTHR30033:SF2">
    <property type="entry name" value="FLAGELLAR HOOK PROTEIN"/>
    <property type="match status" value="1"/>
</dbReference>
<dbReference type="SUPFAM" id="SSF64518">
    <property type="entry name" value="Phase 1 flagellin"/>
    <property type="match status" value="1"/>
</dbReference>
<evidence type="ECO:0000256" key="5">
    <source>
        <dbReference type="ARBA" id="ARBA00022525"/>
    </source>
</evidence>
<dbReference type="InterPro" id="IPR053927">
    <property type="entry name" value="FlgK_helical"/>
</dbReference>
<sequence length="541" mass="62237">MTSILNTAMTSINTIKTIIDQTINKTNDRKSNNPTTDISIKNTKQDESLNTAIKVREIYEDYNTFINEEKRKTSAQVVGEQTTIDQLLKLDDLFCEKSNIFNDLIRILYDKIENDITENDINADNISMKNQLKEIIFSLKDFDIRLQNFEKDIKESVIKIVTRANFLIDQIRDINIDIHYSPSVQLSNILIEKRDELVDELNDLIGVKVVQTHDSYKLYLNNGLCIIDNDKKQNLISLTSRSDDQYINVGYFDSLENKVKKIEYTIPNGSLGALLRFRREELNNAKNKLGQLTINFTDSINGYHNLGYNAFGNTGKQVFYIFNPEIIASSTNQSSPSLSANWLVTSSAKDSDYILYFKDNTWKITRLSDHAILRPDIYQDSKYAFMMFDGIVFQSHGAVADGDIYMIKPFSKTLKYLELSNNQDSDLLKIASQDDDDQISENEARIIAHLNHGVLINDEGTIQQAYKKFHKSILDKSNAIEEKLPFKKNMIEILRNKKISMSDSIEKNYQDVNYQQECYLASVKVLQVAEKIFNEIVECYS</sequence>
<dbReference type="InterPro" id="IPR049119">
    <property type="entry name" value="FlgK_D2-like"/>
</dbReference>
<dbReference type="GO" id="GO:0005576">
    <property type="term" value="C:extracellular region"/>
    <property type="evidence" value="ECO:0007669"/>
    <property type="project" value="UniProtKB-SubCell"/>
</dbReference>
<keyword evidence="6 7" id="KW-0975">Bacterial flagellum</keyword>
<dbReference type="GO" id="GO:0044780">
    <property type="term" value="P:bacterial-type flagellum assembly"/>
    <property type="evidence" value="ECO:0007669"/>
    <property type="project" value="InterPro"/>
</dbReference>
<evidence type="ECO:0000256" key="1">
    <source>
        <dbReference type="ARBA" id="ARBA00004365"/>
    </source>
</evidence>
<evidence type="ECO:0000256" key="7">
    <source>
        <dbReference type="RuleBase" id="RU362065"/>
    </source>
</evidence>
<dbReference type="InterPro" id="IPR002371">
    <property type="entry name" value="FlgK"/>
</dbReference>
<feature type="domain" description="Flagellar hook-associated protein FlgK helical" evidence="9">
    <location>
        <begin position="89"/>
        <end position="319"/>
    </location>
</feature>
<organism evidence="10 11">
    <name type="scientific">Buchnera aphidicola</name>
    <name type="common">Pentalonia nigronervosa</name>
    <dbReference type="NCBI Taxonomy" id="1309793"/>
    <lineage>
        <taxon>Bacteria</taxon>
        <taxon>Pseudomonadati</taxon>
        <taxon>Pseudomonadota</taxon>
        <taxon>Gammaproteobacteria</taxon>
        <taxon>Enterobacterales</taxon>
        <taxon>Erwiniaceae</taxon>
        <taxon>Buchnera</taxon>
    </lineage>
</organism>
<dbReference type="PRINTS" id="PR01005">
    <property type="entry name" value="FLGHOOKAP1"/>
</dbReference>
<dbReference type="GO" id="GO:0009424">
    <property type="term" value="C:bacterial-type flagellum hook"/>
    <property type="evidence" value="ECO:0007669"/>
    <property type="project" value="UniProtKB-UniRule"/>
</dbReference>
<keyword evidence="10" id="KW-0969">Cilium</keyword>
<name>A0A7H1AZW9_9GAMM</name>